<keyword evidence="2" id="KW-1185">Reference proteome</keyword>
<evidence type="ECO:0000313" key="1">
    <source>
        <dbReference type="EMBL" id="MDI7925199.1"/>
    </source>
</evidence>
<gene>
    <name evidence="1" type="ORF">MRS75_24465</name>
</gene>
<name>A0AAE3U6L9_9HYPH</name>
<dbReference type="EMBL" id="JALDYZ010000027">
    <property type="protein sequence ID" value="MDI7925199.1"/>
    <property type="molecule type" value="Genomic_DNA"/>
</dbReference>
<dbReference type="PIRSF" id="PIRSF024492">
    <property type="entry name" value="UCP024492"/>
    <property type="match status" value="1"/>
</dbReference>
<dbReference type="InterPro" id="IPR014519">
    <property type="entry name" value="UCP024492"/>
</dbReference>
<reference evidence="1" key="1">
    <citation type="submission" date="2022-03" db="EMBL/GenBank/DDBJ databases">
        <title>Fererhizobium litorale gen. nov., sp. nov., isolated from sandy sediments of the Sea of Japan seashore.</title>
        <authorList>
            <person name="Romanenko L."/>
            <person name="Kurilenko V."/>
            <person name="Otstavnykh N."/>
            <person name="Svetashev V."/>
            <person name="Tekutyeva L."/>
            <person name="Isaeva M."/>
            <person name="Mikhailov V."/>
        </authorList>
    </citation>
    <scope>NUCLEOTIDE SEQUENCE</scope>
    <source>
        <strain evidence="1">KMM 9576</strain>
    </source>
</reference>
<dbReference type="Pfam" id="PF04343">
    <property type="entry name" value="DUF488"/>
    <property type="match status" value="1"/>
</dbReference>
<protein>
    <submittedName>
        <fullName evidence="1">DUF488 domain-containing protein</fullName>
    </submittedName>
</protein>
<dbReference type="Proteomes" id="UP001161580">
    <property type="component" value="Unassembled WGS sequence"/>
</dbReference>
<dbReference type="AlphaFoldDB" id="A0AAE3U6L9"/>
<dbReference type="PANTHER" id="PTHR39337:SF1">
    <property type="entry name" value="BLR5642 PROTEIN"/>
    <property type="match status" value="1"/>
</dbReference>
<accession>A0AAE3U6L9</accession>
<sequence length="179" mass="20391">MSMPYYSIGHSNRPLVEFVALLDDASIDVIIDVRAFPRSRSNPQYNIDTLPRSLGAHRITYEHWPSLGGRRHRQDDVSDDCNALWHNRSFHNYADYALSDGFQAALEALIERGHSSRLAVMCSEAVWWRCHRRIITDYLILRGHIVHHLLDVGRTELAKPTAGAVYTPEGGVIYPLRQG</sequence>
<evidence type="ECO:0000313" key="2">
    <source>
        <dbReference type="Proteomes" id="UP001161580"/>
    </source>
</evidence>
<dbReference type="PANTHER" id="PTHR39337">
    <property type="entry name" value="BLR5642 PROTEIN"/>
    <property type="match status" value="1"/>
</dbReference>
<comment type="caution">
    <text evidence="1">The sequence shown here is derived from an EMBL/GenBank/DDBJ whole genome shotgun (WGS) entry which is preliminary data.</text>
</comment>
<dbReference type="InterPro" id="IPR007438">
    <property type="entry name" value="DUF488"/>
</dbReference>
<proteinExistence type="predicted"/>
<organism evidence="1 2">
    <name type="scientific">Ferirhizobium litorale</name>
    <dbReference type="NCBI Taxonomy" id="2927786"/>
    <lineage>
        <taxon>Bacteria</taxon>
        <taxon>Pseudomonadati</taxon>
        <taxon>Pseudomonadota</taxon>
        <taxon>Alphaproteobacteria</taxon>
        <taxon>Hyphomicrobiales</taxon>
        <taxon>Rhizobiaceae</taxon>
        <taxon>Ferirhizobium</taxon>
    </lineage>
</organism>